<dbReference type="SUPFAM" id="SSF48371">
    <property type="entry name" value="ARM repeat"/>
    <property type="match status" value="1"/>
</dbReference>
<feature type="region of interest" description="Disordered" evidence="4">
    <location>
        <begin position="1"/>
        <end position="79"/>
    </location>
</feature>
<keyword evidence="7" id="KW-1185">Reference proteome</keyword>
<evidence type="ECO:0000256" key="4">
    <source>
        <dbReference type="SAM" id="MobiDB-lite"/>
    </source>
</evidence>
<dbReference type="OrthoDB" id="10260961at2759"/>
<dbReference type="InterPro" id="IPR003891">
    <property type="entry name" value="Initiation_fac_eIF4g_MI"/>
</dbReference>
<dbReference type="Gene3D" id="1.25.40.180">
    <property type="match status" value="1"/>
</dbReference>
<gene>
    <name evidence="6" type="ORF">GSOID_T00015382001</name>
</gene>
<name>E4XMI8_OIKDI</name>
<feature type="region of interest" description="Disordered" evidence="4">
    <location>
        <begin position="156"/>
        <end position="291"/>
    </location>
</feature>
<dbReference type="GO" id="GO:0003723">
    <property type="term" value="F:RNA binding"/>
    <property type="evidence" value="ECO:0007669"/>
    <property type="project" value="InterPro"/>
</dbReference>
<dbReference type="SMART" id="SM00543">
    <property type="entry name" value="MIF4G"/>
    <property type="match status" value="1"/>
</dbReference>
<feature type="compositionally biased region" description="Acidic residues" evidence="4">
    <location>
        <begin position="245"/>
        <end position="269"/>
    </location>
</feature>
<feature type="domain" description="MI" evidence="5">
    <location>
        <begin position="639"/>
        <end position="755"/>
    </location>
</feature>
<proteinExistence type="inferred from homology"/>
<evidence type="ECO:0000256" key="2">
    <source>
        <dbReference type="ARBA" id="ARBA00006856"/>
    </source>
</evidence>
<dbReference type="InterPro" id="IPR016024">
    <property type="entry name" value="ARM-type_fold"/>
</dbReference>
<feature type="compositionally biased region" description="Basic and acidic residues" evidence="4">
    <location>
        <begin position="162"/>
        <end position="174"/>
    </location>
</feature>
<evidence type="ECO:0000259" key="5">
    <source>
        <dbReference type="PROSITE" id="PS51366"/>
    </source>
</evidence>
<dbReference type="Proteomes" id="UP000001307">
    <property type="component" value="Unassembled WGS sequence"/>
</dbReference>
<dbReference type="InParanoid" id="E4XMI8"/>
<dbReference type="EMBL" id="FN653078">
    <property type="protein sequence ID" value="CBY11195.1"/>
    <property type="molecule type" value="Genomic_DNA"/>
</dbReference>
<dbReference type="Pfam" id="PF02854">
    <property type="entry name" value="MIF4G"/>
    <property type="match status" value="1"/>
</dbReference>
<comment type="subcellular location">
    <subcellularLocation>
        <location evidence="1">Nucleus</location>
        <location evidence="1">Nucleolus</location>
    </subcellularLocation>
</comment>
<organism evidence="6">
    <name type="scientific">Oikopleura dioica</name>
    <name type="common">Tunicate</name>
    <dbReference type="NCBI Taxonomy" id="34765"/>
    <lineage>
        <taxon>Eukaryota</taxon>
        <taxon>Metazoa</taxon>
        <taxon>Chordata</taxon>
        <taxon>Tunicata</taxon>
        <taxon>Appendicularia</taxon>
        <taxon>Copelata</taxon>
        <taxon>Oikopleuridae</taxon>
        <taxon>Oikopleura</taxon>
    </lineage>
</organism>
<reference evidence="6" key="1">
    <citation type="journal article" date="2010" name="Science">
        <title>Plasticity of animal genome architecture unmasked by rapid evolution of a pelagic tunicate.</title>
        <authorList>
            <person name="Denoeud F."/>
            <person name="Henriet S."/>
            <person name="Mungpakdee S."/>
            <person name="Aury J.M."/>
            <person name="Da Silva C."/>
            <person name="Brinkmann H."/>
            <person name="Mikhaleva J."/>
            <person name="Olsen L.C."/>
            <person name="Jubin C."/>
            <person name="Canestro C."/>
            <person name="Bouquet J.M."/>
            <person name="Danks G."/>
            <person name="Poulain J."/>
            <person name="Campsteijn C."/>
            <person name="Adamski M."/>
            <person name="Cross I."/>
            <person name="Yadetie F."/>
            <person name="Muffato M."/>
            <person name="Louis A."/>
            <person name="Butcher S."/>
            <person name="Tsagkogeorga G."/>
            <person name="Konrad A."/>
            <person name="Singh S."/>
            <person name="Jensen M.F."/>
            <person name="Cong E.H."/>
            <person name="Eikeseth-Otteraa H."/>
            <person name="Noel B."/>
            <person name="Anthouard V."/>
            <person name="Porcel B.M."/>
            <person name="Kachouri-Lafond R."/>
            <person name="Nishino A."/>
            <person name="Ugolini M."/>
            <person name="Chourrout P."/>
            <person name="Nishida H."/>
            <person name="Aasland R."/>
            <person name="Huzurbazar S."/>
            <person name="Westhof E."/>
            <person name="Delsuc F."/>
            <person name="Lehrach H."/>
            <person name="Reinhardt R."/>
            <person name="Weissenbach J."/>
            <person name="Roy S.W."/>
            <person name="Artiguenave F."/>
            <person name="Postlethwait J.H."/>
            <person name="Manak J.R."/>
            <person name="Thompson E.M."/>
            <person name="Jaillon O."/>
            <person name="Du Pasquier L."/>
            <person name="Boudinot P."/>
            <person name="Liberles D.A."/>
            <person name="Volff J.N."/>
            <person name="Philippe H."/>
            <person name="Lenhard B."/>
            <person name="Roest Crollius H."/>
            <person name="Wincker P."/>
            <person name="Chourrout D."/>
        </authorList>
    </citation>
    <scope>NUCLEOTIDE SEQUENCE [LARGE SCALE GENOMIC DNA]</scope>
</reference>
<feature type="compositionally biased region" description="Polar residues" evidence="4">
    <location>
        <begin position="37"/>
        <end position="50"/>
    </location>
</feature>
<dbReference type="PANTHER" id="PTHR18034">
    <property type="entry name" value="CELL CYCLE CONTROL PROTEIN CWF22-RELATED"/>
    <property type="match status" value="1"/>
</dbReference>
<dbReference type="GO" id="GO:0042274">
    <property type="term" value="P:ribosomal small subunit biogenesis"/>
    <property type="evidence" value="ECO:0007669"/>
    <property type="project" value="TreeGrafter"/>
</dbReference>
<dbReference type="PANTHER" id="PTHR18034:SF4">
    <property type="entry name" value="NUCLEOLAR MIF4G DOMAIN-CONTAINING PROTEIN 1"/>
    <property type="match status" value="1"/>
</dbReference>
<feature type="compositionally biased region" description="Acidic residues" evidence="4">
    <location>
        <begin position="175"/>
        <end position="215"/>
    </location>
</feature>
<accession>E4XMI8</accession>
<evidence type="ECO:0000256" key="1">
    <source>
        <dbReference type="ARBA" id="ARBA00004604"/>
    </source>
</evidence>
<evidence type="ECO:0000313" key="6">
    <source>
        <dbReference type="EMBL" id="CBY11195.1"/>
    </source>
</evidence>
<sequence>MGSKRRGDQTSQQVSGRARKIARKEERKSKKQRRANFQKTKNSEILNSENEVPKPQQFAPPKPMTITVSEPEELEKEKKELTTIEKEMKIVKREKKKHRKKMVKSREMTIDDLQAGIDDDDAIIRNMERKLGIKKKKKKELTTSDEIRDSLKIFGDEAIDLESGKPEDLKKDENLDTESLNEEEGFEEGDFSEDEEMFSGEEDDLISGDDDEEIETKETEEVGVNVEEDFTAEELAAFDQHHDEDSEDDDAGSFSGEDEESEDNEEDEAHSELKGLGDEPSDSDEETDDENTEISEAIFGADDSDDLEAEDLPQKHVQKQEGALPQPEVKKYVPPALRAQNNALERLVRGHLNKLSSSNLYAIVQEFQSVFRNNARREVSSIITKTIFNQVIQSSQTPHLLVEDYSSFLMSIHFIVSEEITGFFVEDLINKFFELNEENDAIDVLKMKNLLALVCTLTRLKLFNVKLVLEIVKEFTKRFSSSDIEFIQLILLQAAFSIRKEAPAELKSIIIDVHAKVNEKSSELESVGGSRAKFMLEMLLNVKNNNLNAMKAHPGFIENERDQNCKKRIRAVVGQVQIEPFAAVGLSDILDIPKRGRWWRVGASVTVIRDNSTKKEVKKVVEVSEKLKAAARKLRLNTENKRSVFYLLNTCMDFMDAASKIVEMRLKGSQRQDVLFVILEIVIRLKKWNTFYVLTLEKLLQLDRSFLMPTQCAYWDKFSVLENLTERQSSNLGKFLAHAFHLRCIPITMLKKFDFTQLGQDAPAAFFKSVMKEMAVICSAQDVLEICGKLQLSSDLKEFRNAFYVFVQHHCVKNEEFMKALSPEQTKILSYISRNIKEKDEAFSL</sequence>
<dbReference type="FunCoup" id="E4XMI8">
    <property type="interactions" value="171"/>
</dbReference>
<dbReference type="GO" id="GO:0005730">
    <property type="term" value="C:nucleolus"/>
    <property type="evidence" value="ECO:0007669"/>
    <property type="project" value="UniProtKB-SubCell"/>
</dbReference>
<comment type="similarity">
    <text evidence="2">Belongs to the CWC22 family.</text>
</comment>
<dbReference type="AlphaFoldDB" id="E4XMI8"/>
<dbReference type="PROSITE" id="PS51366">
    <property type="entry name" value="MI"/>
    <property type="match status" value="1"/>
</dbReference>
<evidence type="ECO:0000313" key="7">
    <source>
        <dbReference type="Proteomes" id="UP000001307"/>
    </source>
</evidence>
<keyword evidence="3" id="KW-0539">Nucleus</keyword>
<dbReference type="Pfam" id="PF02847">
    <property type="entry name" value="MA3"/>
    <property type="match status" value="1"/>
</dbReference>
<dbReference type="InterPro" id="IPR050781">
    <property type="entry name" value="CWC22_splicing_factor"/>
</dbReference>
<protein>
    <recommendedName>
        <fullName evidence="5">MI domain-containing protein</fullName>
    </recommendedName>
</protein>
<dbReference type="InterPro" id="IPR003890">
    <property type="entry name" value="MIF4G-like_typ-3"/>
</dbReference>
<evidence type="ECO:0000256" key="3">
    <source>
        <dbReference type="ARBA" id="ARBA00023242"/>
    </source>
</evidence>
<feature type="compositionally biased region" description="Acidic residues" evidence="4">
    <location>
        <begin position="279"/>
        <end position="291"/>
    </location>
</feature>